<dbReference type="SMART" id="SM00411">
    <property type="entry name" value="BHL"/>
    <property type="match status" value="1"/>
</dbReference>
<dbReference type="GO" id="GO:0006351">
    <property type="term" value="P:DNA-templated transcription"/>
    <property type="evidence" value="ECO:0007669"/>
    <property type="project" value="UniProtKB-ARBA"/>
</dbReference>
<dbReference type="RefSeq" id="WP_065591422.1">
    <property type="nucleotide sequence ID" value="NZ_CAWNRT010000001.1"/>
</dbReference>
<dbReference type="GO" id="GO:0003677">
    <property type="term" value="F:DNA binding"/>
    <property type="evidence" value="ECO:0007669"/>
    <property type="project" value="UniProtKB-KW"/>
</dbReference>
<dbReference type="GO" id="GO:1990178">
    <property type="term" value="C:HU-DNA complex"/>
    <property type="evidence" value="ECO:0007669"/>
    <property type="project" value="UniProtKB-ARBA"/>
</dbReference>
<dbReference type="GO" id="GO:0005829">
    <property type="term" value="C:cytosol"/>
    <property type="evidence" value="ECO:0007669"/>
    <property type="project" value="TreeGrafter"/>
</dbReference>
<comment type="caution">
    <text evidence="6">The sequence shown here is derived from an EMBL/GenBank/DDBJ whole genome shotgun (WGS) entry which is preliminary data.</text>
</comment>
<comment type="function">
    <text evidence="1">Histone-like DNA-binding protein which is capable of wrapping DNA to stabilize it, and thus to prevent its denaturation under extreme environmental conditions.</text>
</comment>
<dbReference type="GO" id="GO:0030527">
    <property type="term" value="F:structural constituent of chromatin"/>
    <property type="evidence" value="ECO:0007669"/>
    <property type="project" value="InterPro"/>
</dbReference>
<dbReference type="InterPro" id="IPR020816">
    <property type="entry name" value="Histone-like_DNA-bd_CS"/>
</dbReference>
<dbReference type="InterPro" id="IPR000119">
    <property type="entry name" value="Hist_DNA-bd"/>
</dbReference>
<dbReference type="Pfam" id="PF00216">
    <property type="entry name" value="Bac_DNA_binding"/>
    <property type="match status" value="1"/>
</dbReference>
<sequence>MNKSQLVDQIAENADISKAAAGRALDALVETVTETLKSGDQVTLVGFGSFVVRERAARTGRNPKTGEAIEISAAKVPAFKAGKALKDACN</sequence>
<evidence type="ECO:0000256" key="3">
    <source>
        <dbReference type="ARBA" id="ARBA00023067"/>
    </source>
</evidence>
<evidence type="ECO:0000256" key="5">
    <source>
        <dbReference type="RuleBase" id="RU003939"/>
    </source>
</evidence>
<dbReference type="Proteomes" id="UP000239263">
    <property type="component" value="Unassembled WGS sequence"/>
</dbReference>
<dbReference type="GO" id="GO:1990103">
    <property type="term" value="C:DnaA-HU complex"/>
    <property type="evidence" value="ECO:0007669"/>
    <property type="project" value="UniProtKB-ARBA"/>
</dbReference>
<evidence type="ECO:0000256" key="4">
    <source>
        <dbReference type="ARBA" id="ARBA00023125"/>
    </source>
</evidence>
<dbReference type="AlphaFoldDB" id="A0A2S7XBD7"/>
<dbReference type="Gene3D" id="4.10.520.10">
    <property type="entry name" value="IHF-like DNA-binding proteins"/>
    <property type="match status" value="1"/>
</dbReference>
<keyword evidence="3" id="KW-0226">DNA condensation</keyword>
<evidence type="ECO:0000313" key="7">
    <source>
        <dbReference type="Proteomes" id="UP000239263"/>
    </source>
</evidence>
<dbReference type="InterPro" id="IPR010992">
    <property type="entry name" value="IHF-like_DNA-bd_dom_sf"/>
</dbReference>
<dbReference type="SUPFAM" id="SSF47729">
    <property type="entry name" value="IHF-like DNA-binding proteins"/>
    <property type="match status" value="1"/>
</dbReference>
<evidence type="ECO:0000256" key="2">
    <source>
        <dbReference type="ARBA" id="ARBA00010529"/>
    </source>
</evidence>
<dbReference type="GO" id="GO:0006270">
    <property type="term" value="P:DNA replication initiation"/>
    <property type="evidence" value="ECO:0007669"/>
    <property type="project" value="UniProtKB-ARBA"/>
</dbReference>
<dbReference type="PRINTS" id="PR01727">
    <property type="entry name" value="DNABINDINGHU"/>
</dbReference>
<accession>A0A2S7XBD7</accession>
<dbReference type="PANTHER" id="PTHR33175:SF3">
    <property type="entry name" value="DNA-BINDING PROTEIN HU-BETA"/>
    <property type="match status" value="1"/>
</dbReference>
<gene>
    <name evidence="6" type="ORF">BTO22_03365</name>
</gene>
<dbReference type="EMBL" id="MSCO01000001">
    <property type="protein sequence ID" value="PQJ88671.1"/>
    <property type="molecule type" value="Genomic_DNA"/>
</dbReference>
<dbReference type="CDD" id="cd13831">
    <property type="entry name" value="HU"/>
    <property type="match status" value="1"/>
</dbReference>
<dbReference type="GO" id="GO:0030261">
    <property type="term" value="P:chromosome condensation"/>
    <property type="evidence" value="ECO:0007669"/>
    <property type="project" value="UniProtKB-KW"/>
</dbReference>
<keyword evidence="4 6" id="KW-0238">DNA-binding</keyword>
<organism evidence="6 7">
    <name type="scientific">Aliivibrio sifiae</name>
    <dbReference type="NCBI Taxonomy" id="566293"/>
    <lineage>
        <taxon>Bacteria</taxon>
        <taxon>Pseudomonadati</taxon>
        <taxon>Pseudomonadota</taxon>
        <taxon>Gammaproteobacteria</taxon>
        <taxon>Vibrionales</taxon>
        <taxon>Vibrionaceae</taxon>
        <taxon>Aliivibrio</taxon>
    </lineage>
</organism>
<evidence type="ECO:0000256" key="1">
    <source>
        <dbReference type="ARBA" id="ARBA00003819"/>
    </source>
</evidence>
<proteinExistence type="inferred from homology"/>
<protein>
    <submittedName>
        <fullName evidence="6">DNA-binding protein HU</fullName>
    </submittedName>
</protein>
<reference evidence="6 7" key="1">
    <citation type="submission" date="2016-12" db="EMBL/GenBank/DDBJ databases">
        <title>Diversity of luminous bacteria.</title>
        <authorList>
            <person name="Yoshizawa S."/>
            <person name="Kogure K."/>
        </authorList>
    </citation>
    <scope>NUCLEOTIDE SEQUENCE [LARGE SCALE GENOMIC DNA]</scope>
    <source>
        <strain evidence="6 7">ATCC 33715</strain>
    </source>
</reference>
<dbReference type="PROSITE" id="PS00045">
    <property type="entry name" value="HISTONE_LIKE"/>
    <property type="match status" value="1"/>
</dbReference>
<comment type="similarity">
    <text evidence="2 5">Belongs to the bacterial histone-like protein family.</text>
</comment>
<dbReference type="FunFam" id="4.10.520.10:FF:000001">
    <property type="entry name" value="DNA-binding protein HU"/>
    <property type="match status" value="1"/>
</dbReference>
<dbReference type="GO" id="GO:0042802">
    <property type="term" value="F:identical protein binding"/>
    <property type="evidence" value="ECO:0007669"/>
    <property type="project" value="UniProtKB-ARBA"/>
</dbReference>
<evidence type="ECO:0000313" key="6">
    <source>
        <dbReference type="EMBL" id="PQJ88671.1"/>
    </source>
</evidence>
<name>A0A2S7XBD7_9GAMM</name>
<dbReference type="PANTHER" id="PTHR33175">
    <property type="entry name" value="DNA-BINDING PROTEIN HU"/>
    <property type="match status" value="1"/>
</dbReference>